<dbReference type="EMBL" id="FMIQ01000006">
    <property type="protein sequence ID" value="SCM51083.1"/>
    <property type="molecule type" value="Genomic_DNA"/>
</dbReference>
<accession>A0A1C6YW57</accession>
<gene>
    <name evidence="2" type="ORF">BN1044_00536</name>
</gene>
<evidence type="ECO:0000313" key="2">
    <source>
        <dbReference type="EMBL" id="SCM51083.1"/>
    </source>
</evidence>
<evidence type="ECO:0000259" key="1">
    <source>
        <dbReference type="Pfam" id="PF08666"/>
    </source>
</evidence>
<organism evidence="2 3">
    <name type="scientific">Hafnia alvei</name>
    <dbReference type="NCBI Taxonomy" id="569"/>
    <lineage>
        <taxon>Bacteria</taxon>
        <taxon>Pseudomonadati</taxon>
        <taxon>Pseudomonadota</taxon>
        <taxon>Gammaproteobacteria</taxon>
        <taxon>Enterobacterales</taxon>
        <taxon>Hafniaceae</taxon>
        <taxon>Hafnia</taxon>
    </lineage>
</organism>
<dbReference type="STRING" id="569.A6V27_19155"/>
<dbReference type="Proteomes" id="UP000094844">
    <property type="component" value="Unassembled WGS sequence"/>
</dbReference>
<dbReference type="InterPro" id="IPR013974">
    <property type="entry name" value="SAF"/>
</dbReference>
<name>A0A1C6YW57_HAFAL</name>
<reference evidence="2 3" key="1">
    <citation type="submission" date="2016-09" db="EMBL/GenBank/DDBJ databases">
        <authorList>
            <person name="Capua I."/>
            <person name="De Benedictis P."/>
            <person name="Joannis T."/>
            <person name="Lombin L.H."/>
            <person name="Cattoli G."/>
        </authorList>
    </citation>
    <scope>NUCLEOTIDE SEQUENCE [LARGE SCALE GENOMIC DNA]</scope>
    <source>
        <strain evidence="2 3">GB001</strain>
    </source>
</reference>
<dbReference type="RefSeq" id="WP_081329523.1">
    <property type="nucleotide sequence ID" value="NZ_FMIQ01000006.1"/>
</dbReference>
<dbReference type="Pfam" id="PF08666">
    <property type="entry name" value="SAF"/>
    <property type="match status" value="1"/>
</dbReference>
<protein>
    <submittedName>
        <fullName evidence="2">Pilus assembly protein CpaB</fullName>
    </submittedName>
</protein>
<evidence type="ECO:0000313" key="3">
    <source>
        <dbReference type="Proteomes" id="UP000094844"/>
    </source>
</evidence>
<dbReference type="AlphaFoldDB" id="A0A1C6YW57"/>
<feature type="domain" description="SAF" evidence="1">
    <location>
        <begin position="45"/>
        <end position="109"/>
    </location>
</feature>
<proteinExistence type="predicted"/>
<sequence>MNHRMLFFLSIIVIAVGIAGIFVQKQTPEIAEVKSAPQTSHTIMVAEAIRELKPYDILDRDDYKITSIEISKESKDRRDISSLDNGDLQGYLIRHNISKGSIILPEMVESPKSPTFSAHSLRSNETPYSYKIKPEDEYLLSSLSIGDEVSLYIRLVEVDKSKKNNVGLVTEGSNNPDKNMKRYAISRVMGPISIVDIKKTPKAVSKSYSGDDSVGTVVLRLDSQQLAELKVVEKAGEILLFPFDEYENENNQKIRMDEVLPQFNSVKELRGGE</sequence>